<keyword evidence="2" id="KW-1185">Reference proteome</keyword>
<name>A0ABU4TQ27_9PSEU</name>
<protein>
    <submittedName>
        <fullName evidence="1">Uncharacterized protein</fullName>
    </submittedName>
</protein>
<comment type="caution">
    <text evidence="1">The sequence shown here is derived from an EMBL/GenBank/DDBJ whole genome shotgun (WGS) entry which is preliminary data.</text>
</comment>
<dbReference type="RefSeq" id="WP_319984364.1">
    <property type="nucleotide sequence ID" value="NZ_JAXAVV010000005.1"/>
</dbReference>
<accession>A0ABU4TQ27</accession>
<reference evidence="1 2" key="1">
    <citation type="submission" date="2023-11" db="EMBL/GenBank/DDBJ databases">
        <title>Lentzea sokolovensis, sp. nov., Lentzea kristufkii, sp. nov., and Lentzea miocenensis, sp. nov., rare actinobacteria from Sokolov Coal Basin, Miocene lacustrine sediment, Czech Republic.</title>
        <authorList>
            <person name="Lara A."/>
            <person name="Kotroba L."/>
            <person name="Nouioui I."/>
            <person name="Neumann-Schaal M."/>
            <person name="Mast Y."/>
            <person name="Chronakova A."/>
        </authorList>
    </citation>
    <scope>NUCLEOTIDE SEQUENCE [LARGE SCALE GENOMIC DNA]</scope>
    <source>
        <strain evidence="1 2">BCCO 10_0798</strain>
    </source>
</reference>
<dbReference type="EMBL" id="JAXAVV010000005">
    <property type="protein sequence ID" value="MDX8050391.1"/>
    <property type="molecule type" value="Genomic_DNA"/>
</dbReference>
<reference evidence="1 2" key="2">
    <citation type="submission" date="2023-11" db="EMBL/GenBank/DDBJ databases">
        <authorList>
            <person name="Lara A.C."/>
            <person name="Chronakova A."/>
        </authorList>
    </citation>
    <scope>NUCLEOTIDE SEQUENCE [LARGE SCALE GENOMIC DNA]</scope>
    <source>
        <strain evidence="1 2">BCCO 10_0798</strain>
    </source>
</reference>
<gene>
    <name evidence="1" type="ORF">SK571_13450</name>
</gene>
<organism evidence="1 2">
    <name type="scientific">Lentzea kristufekii</name>
    <dbReference type="NCBI Taxonomy" id="3095430"/>
    <lineage>
        <taxon>Bacteria</taxon>
        <taxon>Bacillati</taxon>
        <taxon>Actinomycetota</taxon>
        <taxon>Actinomycetes</taxon>
        <taxon>Pseudonocardiales</taxon>
        <taxon>Pseudonocardiaceae</taxon>
        <taxon>Lentzea</taxon>
    </lineage>
</organism>
<evidence type="ECO:0000313" key="2">
    <source>
        <dbReference type="Proteomes" id="UP001271792"/>
    </source>
</evidence>
<proteinExistence type="predicted"/>
<evidence type="ECO:0000313" key="1">
    <source>
        <dbReference type="EMBL" id="MDX8050391.1"/>
    </source>
</evidence>
<dbReference type="Proteomes" id="UP001271792">
    <property type="component" value="Unassembled WGS sequence"/>
</dbReference>
<sequence length="70" mass="7729">MSGDVWGSTSVTVTRSAENAKETVRCRACDGLFMRPKESGSTHREIDADVDCPLDAEVTGVSQANRWKRR</sequence>